<dbReference type="AlphaFoldDB" id="A0A8T0JR93"/>
<sequence>MIDNEIATLVPEWRTRARIEKKSECSGVGVCLNYAANGYVVDYEITYQIEGSASSDTEDEKCNITQFDLNHFVVGPPRFAFPLWLLVLPNSSPSFVRFVTERTFKVLEDSFGVRQLHGGMLGRCRILLIVLSLMEDDIEVVIQHGGMKWLGYDGFKDLWFFVGCGFVLDYRLEPLFDDRGAMHMVNLARLNGKVHLYVVHTMSQSDVIHMIEYDVDEGREELAAMMHEGGDCAVLDERTKEDDGGVTEQLGQAIQKDHAEGVCGSQSLGDDDGEADRIEVHDGEGDGGITQELGDLRDLDDIQVEVHKWSTSDDDDNGEVNSMEDLVNINVECDLRESGRSCNMEVEVESVSLEMERSDWSVISELDLDDDDISDSNLFNDEWEFEDLITPDISDS</sequence>
<proteinExistence type="predicted"/>
<dbReference type="EMBL" id="JABFOF010000009">
    <property type="protein sequence ID" value="KAG2380430.1"/>
    <property type="molecule type" value="Genomic_DNA"/>
</dbReference>
<gene>
    <name evidence="2" type="ORF">HKW66_Vig0172090</name>
</gene>
<protein>
    <recommendedName>
        <fullName evidence="1">PB1-like domain-containing protein</fullName>
    </recommendedName>
</protein>
<dbReference type="Proteomes" id="UP000743370">
    <property type="component" value="Unassembled WGS sequence"/>
</dbReference>
<name>A0A8T0JR93_PHAAN</name>
<reference evidence="2 3" key="1">
    <citation type="submission" date="2020-05" db="EMBL/GenBank/DDBJ databases">
        <title>Vigna angularis (adzuki bean) Var. LongXiaoDou No. 4 denovo assembly.</title>
        <authorList>
            <person name="Xiang H."/>
        </authorList>
    </citation>
    <scope>NUCLEOTIDE SEQUENCE [LARGE SCALE GENOMIC DNA]</scope>
    <source>
        <tissue evidence="2">Leaf</tissue>
    </source>
</reference>
<accession>A0A8T0JR93</accession>
<feature type="domain" description="PB1-like" evidence="1">
    <location>
        <begin position="134"/>
        <end position="200"/>
    </location>
</feature>
<evidence type="ECO:0000313" key="3">
    <source>
        <dbReference type="Proteomes" id="UP000743370"/>
    </source>
</evidence>
<dbReference type="Pfam" id="PF26130">
    <property type="entry name" value="PB1-like"/>
    <property type="match status" value="1"/>
</dbReference>
<dbReference type="InterPro" id="IPR058594">
    <property type="entry name" value="PB1-like_dom_pln"/>
</dbReference>
<evidence type="ECO:0000259" key="1">
    <source>
        <dbReference type="Pfam" id="PF26130"/>
    </source>
</evidence>
<organism evidence="2 3">
    <name type="scientific">Phaseolus angularis</name>
    <name type="common">Azuki bean</name>
    <name type="synonym">Vigna angularis</name>
    <dbReference type="NCBI Taxonomy" id="3914"/>
    <lineage>
        <taxon>Eukaryota</taxon>
        <taxon>Viridiplantae</taxon>
        <taxon>Streptophyta</taxon>
        <taxon>Embryophyta</taxon>
        <taxon>Tracheophyta</taxon>
        <taxon>Spermatophyta</taxon>
        <taxon>Magnoliopsida</taxon>
        <taxon>eudicotyledons</taxon>
        <taxon>Gunneridae</taxon>
        <taxon>Pentapetalae</taxon>
        <taxon>rosids</taxon>
        <taxon>fabids</taxon>
        <taxon>Fabales</taxon>
        <taxon>Fabaceae</taxon>
        <taxon>Papilionoideae</taxon>
        <taxon>50 kb inversion clade</taxon>
        <taxon>NPAAA clade</taxon>
        <taxon>indigoferoid/millettioid clade</taxon>
        <taxon>Phaseoleae</taxon>
        <taxon>Vigna</taxon>
    </lineage>
</organism>
<evidence type="ECO:0000313" key="2">
    <source>
        <dbReference type="EMBL" id="KAG2380430.1"/>
    </source>
</evidence>
<comment type="caution">
    <text evidence="2">The sequence shown here is derived from an EMBL/GenBank/DDBJ whole genome shotgun (WGS) entry which is preliminary data.</text>
</comment>